<keyword evidence="2" id="KW-1185">Reference proteome</keyword>
<reference evidence="1 2" key="1">
    <citation type="journal article" date="2014" name="Genome Announc.">
        <title>Draft Genome Sequence of Cytophaga fermentans JCM 21142T, a Facultative Anaerobe Isolated from Marine Mud.</title>
        <authorList>
            <person name="Starns D."/>
            <person name="Oshima K."/>
            <person name="Suda W."/>
            <person name="Iino T."/>
            <person name="Yuki M."/>
            <person name="Inoue J."/>
            <person name="Kitamura K."/>
            <person name="Iida T."/>
            <person name="Darby A."/>
            <person name="Hattori M."/>
            <person name="Ohkuma M."/>
        </authorList>
    </citation>
    <scope>NUCLEOTIDE SEQUENCE [LARGE SCALE GENOMIC DNA]</scope>
    <source>
        <strain evidence="1 2">JCM 21142</strain>
    </source>
</reference>
<dbReference type="RefSeq" id="WP_027470577.1">
    <property type="nucleotide sequence ID" value="NZ_BAMD01000042.1"/>
</dbReference>
<proteinExistence type="predicted"/>
<dbReference type="OrthoDB" id="1494085at2"/>
<dbReference type="eggNOG" id="ENOG5033GHZ">
    <property type="taxonomic scope" value="Bacteria"/>
</dbReference>
<name>W7YIM1_9BACT</name>
<dbReference type="InterPro" id="IPR054207">
    <property type="entry name" value="DUF6913"/>
</dbReference>
<organism evidence="1 2">
    <name type="scientific">Saccharicrinis fermentans DSM 9555 = JCM 21142</name>
    <dbReference type="NCBI Taxonomy" id="869213"/>
    <lineage>
        <taxon>Bacteria</taxon>
        <taxon>Pseudomonadati</taxon>
        <taxon>Bacteroidota</taxon>
        <taxon>Bacteroidia</taxon>
        <taxon>Marinilabiliales</taxon>
        <taxon>Marinilabiliaceae</taxon>
        <taxon>Saccharicrinis</taxon>
    </lineage>
</organism>
<gene>
    <name evidence="1" type="ORF">JCM21142_73017</name>
</gene>
<evidence type="ECO:0000313" key="2">
    <source>
        <dbReference type="Proteomes" id="UP000019402"/>
    </source>
</evidence>
<dbReference type="Pfam" id="PF21857">
    <property type="entry name" value="DUF6913"/>
    <property type="match status" value="1"/>
</dbReference>
<accession>W7YIM1</accession>
<protein>
    <submittedName>
        <fullName evidence="1">Uncharacterized protein</fullName>
    </submittedName>
</protein>
<dbReference type="STRING" id="869213.GCA_000517085_00565"/>
<comment type="caution">
    <text evidence="1">The sequence shown here is derived from an EMBL/GenBank/DDBJ whole genome shotgun (WGS) entry which is preliminary data.</text>
</comment>
<evidence type="ECO:0000313" key="1">
    <source>
        <dbReference type="EMBL" id="GAF04316.1"/>
    </source>
</evidence>
<dbReference type="AlphaFoldDB" id="W7YIM1"/>
<dbReference type="Proteomes" id="UP000019402">
    <property type="component" value="Unassembled WGS sequence"/>
</dbReference>
<dbReference type="EMBL" id="BAMD01000042">
    <property type="protein sequence ID" value="GAF04316.1"/>
    <property type="molecule type" value="Genomic_DNA"/>
</dbReference>
<sequence length="181" mass="21406">MNYLTNIRIRLGAFILKQKLKKKKRTPVICNLKQAKNIGIVYDTSIANNRQSVTKLESYFKELEMNIEVLGYAHVKKEENTLIGDNHHHYIYAQDFNWYYKPKNEMIEHFIQAPLDIIINLYQEEEFAIEYIIKMSNAKFKVGCAHIEESLHDLMIDVSKHKGDTEYLIENVKHYLNILNN</sequence>